<feature type="region of interest" description="Disordered" evidence="1">
    <location>
        <begin position="204"/>
        <end position="228"/>
    </location>
</feature>
<keyword evidence="2" id="KW-0812">Transmembrane</keyword>
<evidence type="ECO:0000313" key="4">
    <source>
        <dbReference type="Proteomes" id="UP001233999"/>
    </source>
</evidence>
<dbReference type="EMBL" id="JASPKZ010003453">
    <property type="protein sequence ID" value="KAJ9593235.1"/>
    <property type="molecule type" value="Genomic_DNA"/>
</dbReference>
<reference evidence="3" key="1">
    <citation type="journal article" date="2023" name="IScience">
        <title>Live-bearing cockroach genome reveals convergent evolutionary mechanisms linked to viviparity in insects and beyond.</title>
        <authorList>
            <person name="Fouks B."/>
            <person name="Harrison M.C."/>
            <person name="Mikhailova A.A."/>
            <person name="Marchal E."/>
            <person name="English S."/>
            <person name="Carruthers M."/>
            <person name="Jennings E.C."/>
            <person name="Chiamaka E.L."/>
            <person name="Frigard R.A."/>
            <person name="Pippel M."/>
            <person name="Attardo G.M."/>
            <person name="Benoit J.B."/>
            <person name="Bornberg-Bauer E."/>
            <person name="Tobe S.S."/>
        </authorList>
    </citation>
    <scope>NUCLEOTIDE SEQUENCE</scope>
    <source>
        <strain evidence="3">Stay&amp;Tobe</strain>
    </source>
</reference>
<dbReference type="AlphaFoldDB" id="A0AAD8A6S2"/>
<evidence type="ECO:0000256" key="2">
    <source>
        <dbReference type="SAM" id="Phobius"/>
    </source>
</evidence>
<feature type="compositionally biased region" description="Basic and acidic residues" evidence="1">
    <location>
        <begin position="301"/>
        <end position="316"/>
    </location>
</feature>
<dbReference type="GO" id="GO:0098839">
    <property type="term" value="C:postsynaptic density membrane"/>
    <property type="evidence" value="ECO:0007669"/>
    <property type="project" value="TreeGrafter"/>
</dbReference>
<comment type="caution">
    <text evidence="3">The sequence shown here is derived from an EMBL/GenBank/DDBJ whole genome shotgun (WGS) entry which is preliminary data.</text>
</comment>
<accession>A0AAD8A6S2</accession>
<dbReference type="Gene3D" id="1.20.140.150">
    <property type="match status" value="1"/>
</dbReference>
<organism evidence="3 4">
    <name type="scientific">Diploptera punctata</name>
    <name type="common">Pacific beetle cockroach</name>
    <dbReference type="NCBI Taxonomy" id="6984"/>
    <lineage>
        <taxon>Eukaryota</taxon>
        <taxon>Metazoa</taxon>
        <taxon>Ecdysozoa</taxon>
        <taxon>Arthropoda</taxon>
        <taxon>Hexapoda</taxon>
        <taxon>Insecta</taxon>
        <taxon>Pterygota</taxon>
        <taxon>Neoptera</taxon>
        <taxon>Polyneoptera</taxon>
        <taxon>Dictyoptera</taxon>
        <taxon>Blattodea</taxon>
        <taxon>Blaberoidea</taxon>
        <taxon>Blaberidae</taxon>
        <taxon>Diplopterinae</taxon>
        <taxon>Diploptera</taxon>
    </lineage>
</organism>
<dbReference type="PANTHER" id="PTHR12107:SF0">
    <property type="entry name" value="STARGAZIN (MAMMALIAN CALCIUM CHANNEL) HOMOLOG"/>
    <property type="match status" value="1"/>
</dbReference>
<evidence type="ECO:0000256" key="1">
    <source>
        <dbReference type="SAM" id="MobiDB-lite"/>
    </source>
</evidence>
<keyword evidence="4" id="KW-1185">Reference proteome</keyword>
<sequence>MLIGLVMYISIFKAEIGSKLRPRSQLQPPFFTYRYGFSFLLIVSGFMATEIAGTCAIFLYIYWHQKEWGRKRHEHHLHRRKLSSSSMLLNVDHHNPTSLFPCRRHPHSYQQPYPGRPPHLRASPQRRFYLEHRGPEVECHNSAEPSPCRHPAIPSFTGSMRDMTSSSYYSFPAPAGTLVDTGYHHYHHHHHDEECEATPRIADHHHHHHHHHLPHHPHHHGSARELSTSRSSFFPRDATTNTVSTTADINSCGDNDVEEEDYSPSIQHEHEFVTFDLDDNPPVPPVRAVATGTDELSPQQRRKDFGFDTLRRTTPV</sequence>
<dbReference type="Proteomes" id="UP001233999">
    <property type="component" value="Unassembled WGS sequence"/>
</dbReference>
<dbReference type="GO" id="GO:0051968">
    <property type="term" value="P:positive regulation of synaptic transmission, glutamatergic"/>
    <property type="evidence" value="ECO:0007669"/>
    <property type="project" value="TreeGrafter"/>
</dbReference>
<dbReference type="PANTHER" id="PTHR12107">
    <property type="entry name" value="VOLTAGE-DEPENDENT CALCIUM CHANNEL GAMMA SUBUNIT"/>
    <property type="match status" value="1"/>
</dbReference>
<gene>
    <name evidence="3" type="ORF">L9F63_015234</name>
</gene>
<dbReference type="GO" id="GO:0005245">
    <property type="term" value="F:voltage-gated calcium channel activity"/>
    <property type="evidence" value="ECO:0007669"/>
    <property type="project" value="TreeGrafter"/>
</dbReference>
<keyword evidence="2" id="KW-1133">Transmembrane helix</keyword>
<dbReference type="GO" id="GO:0098970">
    <property type="term" value="P:postsynaptic neurotransmitter receptor diffusion trapping"/>
    <property type="evidence" value="ECO:0007669"/>
    <property type="project" value="TreeGrafter"/>
</dbReference>
<dbReference type="GO" id="GO:0098943">
    <property type="term" value="P:neurotransmitter receptor transport, postsynaptic endosome to lysosome"/>
    <property type="evidence" value="ECO:0007669"/>
    <property type="project" value="TreeGrafter"/>
</dbReference>
<dbReference type="GO" id="GO:0032281">
    <property type="term" value="C:AMPA glutamate receptor complex"/>
    <property type="evidence" value="ECO:0007669"/>
    <property type="project" value="TreeGrafter"/>
</dbReference>
<dbReference type="GO" id="GO:0016247">
    <property type="term" value="F:channel regulator activity"/>
    <property type="evidence" value="ECO:0007669"/>
    <property type="project" value="TreeGrafter"/>
</dbReference>
<feature type="compositionally biased region" description="Basic residues" evidence="1">
    <location>
        <begin position="204"/>
        <end position="221"/>
    </location>
</feature>
<dbReference type="GO" id="GO:0019226">
    <property type="term" value="P:transmission of nerve impulse"/>
    <property type="evidence" value="ECO:0007669"/>
    <property type="project" value="TreeGrafter"/>
</dbReference>
<keyword evidence="2" id="KW-0472">Membrane</keyword>
<reference evidence="3" key="2">
    <citation type="submission" date="2023-05" db="EMBL/GenBank/DDBJ databases">
        <authorList>
            <person name="Fouks B."/>
        </authorList>
    </citation>
    <scope>NUCLEOTIDE SEQUENCE</scope>
    <source>
        <strain evidence="3">Stay&amp;Tobe</strain>
        <tissue evidence="3">Testes</tissue>
    </source>
</reference>
<dbReference type="InterPro" id="IPR051072">
    <property type="entry name" value="CACNG_subunit"/>
</dbReference>
<name>A0AAD8A6S2_DIPPU</name>
<proteinExistence type="predicted"/>
<dbReference type="GO" id="GO:0099590">
    <property type="term" value="P:neurotransmitter receptor internalization"/>
    <property type="evidence" value="ECO:0007669"/>
    <property type="project" value="TreeGrafter"/>
</dbReference>
<protein>
    <submittedName>
        <fullName evidence="3">Uncharacterized protein</fullName>
    </submittedName>
</protein>
<evidence type="ECO:0000313" key="3">
    <source>
        <dbReference type="EMBL" id="KAJ9593235.1"/>
    </source>
</evidence>
<feature type="transmembrane region" description="Helical" evidence="2">
    <location>
        <begin position="38"/>
        <end position="63"/>
    </location>
</feature>
<feature type="region of interest" description="Disordered" evidence="1">
    <location>
        <begin position="275"/>
        <end position="316"/>
    </location>
</feature>